<accession>A0A9X2MWG0</accession>
<protein>
    <submittedName>
        <fullName evidence="2">Uncharacterized protein</fullName>
    </submittedName>
</protein>
<comment type="caution">
    <text evidence="2">The sequence shown here is derived from an EMBL/GenBank/DDBJ whole genome shotgun (WGS) entry which is preliminary data.</text>
</comment>
<sequence>MMVAGKRKSAVVMAAACCLGGLLVWFGYAAWHAERTDARPDNTVVAEVDGEPVTEEEFRWALGRERTAVIEQFKRKRGAVVDEEFWQREYDGATPLETVKKRAMDTAVRLKVQLRLAERYGLIADASYEGVLLEMERENVRMEEALAAGLPVYGPARFEADDFVDFYLGRLAVELKDRLLENELAVTDEKLKRHYEEVKGELFRQEGETRFYAFSAAYRRGGVEEKGLKREAAAAIEEASRRLAAGESVGAIAAEWNAGERSGEDSEGASAAQGGTTGTPDIADAGPLLQAAEESFDAESARYYYRALPPLYDLLARQPESGLIGPVIDDAANGRYVLAVVIGSKEGSYAGFEESKAIVRQHYAEFAYADYVNRLAKNARVVTVDEVYDDLTMN</sequence>
<feature type="region of interest" description="Disordered" evidence="1">
    <location>
        <begin position="260"/>
        <end position="284"/>
    </location>
</feature>
<dbReference type="Proteomes" id="UP001141950">
    <property type="component" value="Unassembled WGS sequence"/>
</dbReference>
<evidence type="ECO:0000256" key="1">
    <source>
        <dbReference type="SAM" id="MobiDB-lite"/>
    </source>
</evidence>
<dbReference type="SUPFAM" id="SSF109998">
    <property type="entry name" value="Triger factor/SurA peptide-binding domain-like"/>
    <property type="match status" value="1"/>
</dbReference>
<organism evidence="2 3">
    <name type="scientific">Paenibacillus soyae</name>
    <dbReference type="NCBI Taxonomy" id="2969249"/>
    <lineage>
        <taxon>Bacteria</taxon>
        <taxon>Bacillati</taxon>
        <taxon>Bacillota</taxon>
        <taxon>Bacilli</taxon>
        <taxon>Bacillales</taxon>
        <taxon>Paenibacillaceae</taxon>
        <taxon>Paenibacillus</taxon>
    </lineage>
</organism>
<name>A0A9X2MWG0_9BACL</name>
<evidence type="ECO:0000313" key="2">
    <source>
        <dbReference type="EMBL" id="MCR2807587.1"/>
    </source>
</evidence>
<dbReference type="EMBL" id="JANIPJ010000029">
    <property type="protein sequence ID" value="MCR2807587.1"/>
    <property type="molecule type" value="Genomic_DNA"/>
</dbReference>
<evidence type="ECO:0000313" key="3">
    <source>
        <dbReference type="Proteomes" id="UP001141950"/>
    </source>
</evidence>
<reference evidence="2" key="1">
    <citation type="submission" date="2022-08" db="EMBL/GenBank/DDBJ databases">
        <title>The genomic sequence of strain Paenibacillus sp. SCIV0701.</title>
        <authorList>
            <person name="Zhao H."/>
        </authorList>
    </citation>
    <scope>NUCLEOTIDE SEQUENCE</scope>
    <source>
        <strain evidence="2">SCIV0701</strain>
    </source>
</reference>
<dbReference type="AlphaFoldDB" id="A0A9X2MWG0"/>
<gene>
    <name evidence="2" type="ORF">NQZ67_27230</name>
</gene>
<keyword evidence="3" id="KW-1185">Reference proteome</keyword>
<dbReference type="RefSeq" id="WP_257452190.1">
    <property type="nucleotide sequence ID" value="NZ_JANIPJ010000029.1"/>
</dbReference>
<proteinExistence type="predicted"/>
<dbReference type="InterPro" id="IPR027304">
    <property type="entry name" value="Trigger_fact/SurA_dom_sf"/>
</dbReference>